<comment type="caution">
    <text evidence="2">The sequence shown here is derived from an EMBL/GenBank/DDBJ whole genome shotgun (WGS) entry which is preliminary data.</text>
</comment>
<evidence type="ECO:0000259" key="1">
    <source>
        <dbReference type="Pfam" id="PF11707"/>
    </source>
</evidence>
<dbReference type="Proteomes" id="UP000601435">
    <property type="component" value="Unassembled WGS sequence"/>
</dbReference>
<dbReference type="GO" id="GO:0005730">
    <property type="term" value="C:nucleolus"/>
    <property type="evidence" value="ECO:0007669"/>
    <property type="project" value="TreeGrafter"/>
</dbReference>
<dbReference type="InterPro" id="IPR021714">
    <property type="entry name" value="URB1_N"/>
</dbReference>
<evidence type="ECO:0000313" key="3">
    <source>
        <dbReference type="Proteomes" id="UP000601435"/>
    </source>
</evidence>
<name>A0A812P6I6_9DINO</name>
<dbReference type="AlphaFoldDB" id="A0A812P6I6"/>
<evidence type="ECO:0000313" key="2">
    <source>
        <dbReference type="EMBL" id="CAE7330956.1"/>
    </source>
</evidence>
<dbReference type="InterPro" id="IPR039844">
    <property type="entry name" value="URB1"/>
</dbReference>
<organism evidence="2 3">
    <name type="scientific">Symbiodinium necroappetens</name>
    <dbReference type="NCBI Taxonomy" id="1628268"/>
    <lineage>
        <taxon>Eukaryota</taxon>
        <taxon>Sar</taxon>
        <taxon>Alveolata</taxon>
        <taxon>Dinophyceae</taxon>
        <taxon>Suessiales</taxon>
        <taxon>Symbiodiniaceae</taxon>
        <taxon>Symbiodinium</taxon>
    </lineage>
</organism>
<dbReference type="GO" id="GO:0000466">
    <property type="term" value="P:maturation of 5.8S rRNA from tricistronic rRNA transcript (SSU-rRNA, 5.8S rRNA, LSU-rRNA)"/>
    <property type="evidence" value="ECO:0007669"/>
    <property type="project" value="TreeGrafter"/>
</dbReference>
<dbReference type="OrthoDB" id="72892at2759"/>
<dbReference type="EMBL" id="CAJNJA010013861">
    <property type="protein sequence ID" value="CAE7330956.1"/>
    <property type="molecule type" value="Genomic_DNA"/>
</dbReference>
<dbReference type="GO" id="GO:0000463">
    <property type="term" value="P:maturation of LSU-rRNA from tricistronic rRNA transcript (SSU-rRNA, 5.8S rRNA, LSU-rRNA)"/>
    <property type="evidence" value="ECO:0007669"/>
    <property type="project" value="TreeGrafter"/>
</dbReference>
<protein>
    <submittedName>
        <fullName evidence="2">URB1 protein</fullName>
    </submittedName>
</protein>
<feature type="domain" description="URB1 N-terminal" evidence="1">
    <location>
        <begin position="29"/>
        <end position="223"/>
    </location>
</feature>
<dbReference type="PANTHER" id="PTHR13500">
    <property type="entry name" value="NUCLEOLAR PRERIBOSOMAL-ASSOCIATED PROTEIN 1"/>
    <property type="match status" value="1"/>
</dbReference>
<feature type="non-terminal residue" evidence="2">
    <location>
        <position position="286"/>
    </location>
</feature>
<sequence>ESGDGNRIAALVIETLASVLEGGFDEGARTAKTRQGVAGRVLSEHLQLLYRYLGTERDQLLKACLRLLTGVSSVSQSMSSQLLRTFNFAHEGFARLSQRRHQASKKDKGNRKEPPKVDTRTFFSRFATSFLRWKDPSLTSAALGIKDLIGGVLRGLSQDPPQEALAFVRDILELVVRQRQLPRQTKVFFFNAFALRNLASLLGSEDKQVSSTASTLLREVCCNGSLFPASKDAMLLDVCLELRAHEAQQDLVAAVLNSRPRLHLQRACVEVGRACKTAAVLDPDPD</sequence>
<dbReference type="Pfam" id="PF11707">
    <property type="entry name" value="Npa1"/>
    <property type="match status" value="1"/>
</dbReference>
<proteinExistence type="predicted"/>
<dbReference type="PANTHER" id="PTHR13500:SF0">
    <property type="entry name" value="NUCLEOLAR PRE-RIBOSOMAL-ASSOCIATED PROTEIN 1"/>
    <property type="match status" value="1"/>
</dbReference>
<gene>
    <name evidence="2" type="primary">URB1</name>
    <name evidence="2" type="ORF">SNEC2469_LOCUS8395</name>
</gene>
<accession>A0A812P6I6</accession>
<keyword evidence="3" id="KW-1185">Reference proteome</keyword>
<reference evidence="2" key="1">
    <citation type="submission" date="2021-02" db="EMBL/GenBank/DDBJ databases">
        <authorList>
            <person name="Dougan E. K."/>
            <person name="Rhodes N."/>
            <person name="Thang M."/>
            <person name="Chan C."/>
        </authorList>
    </citation>
    <scope>NUCLEOTIDE SEQUENCE</scope>
</reference>